<evidence type="ECO:0000256" key="5">
    <source>
        <dbReference type="ARBA" id="ARBA00023274"/>
    </source>
</evidence>
<dbReference type="PANTHER" id="PTHR48277">
    <property type="entry name" value="MITOCHONDRIAL RIBOSOMAL PROTEIN S5"/>
    <property type="match status" value="1"/>
</dbReference>
<dbReference type="GO" id="GO:0005737">
    <property type="term" value="C:cytoplasm"/>
    <property type="evidence" value="ECO:0007669"/>
    <property type="project" value="UniProtKB-ARBA"/>
</dbReference>
<dbReference type="PANTHER" id="PTHR48277:SF1">
    <property type="entry name" value="MITOCHONDRIAL RIBOSOMAL PROTEIN S5"/>
    <property type="match status" value="1"/>
</dbReference>
<name>A0A0H4TB60_9BACT</name>
<dbReference type="Pfam" id="PF00333">
    <property type="entry name" value="Ribosomal_S5"/>
    <property type="match status" value="1"/>
</dbReference>
<reference evidence="11" key="1">
    <citation type="journal article" date="2015" name="ISME J.">
        <title>Aquifer environment selects for microbial species cohorts in sediment and groundwater.</title>
        <authorList>
            <person name="Hug L.A."/>
            <person name="Thomas B.C."/>
            <person name="Brown C.T."/>
            <person name="Frischkorn K.R."/>
            <person name="Williams K.H."/>
            <person name="Tringe S.G."/>
            <person name="Banfield J.F."/>
        </authorList>
    </citation>
    <scope>NUCLEOTIDE SEQUENCE</scope>
</reference>
<dbReference type="GO" id="GO:0042254">
    <property type="term" value="P:ribosome biogenesis"/>
    <property type="evidence" value="ECO:0007669"/>
    <property type="project" value="UniProtKB-ARBA"/>
</dbReference>
<sequence>MAVEQIDPQTLNLTERVIHINRVAKVVKGGRRFSFSALVAVGDQAGHVGLGMGKAHEVPEAIRKGIEAAKKHLIKVPLRGKTIPHQILGRYGAGKVLMKPAAAGTGIVAGGAARAIFEAAGVHDILAKSLGSNNPHNVAKATMAGIQELRSPEEVGRLRGAGAKEATEAAGE</sequence>
<dbReference type="InterPro" id="IPR005712">
    <property type="entry name" value="Ribosomal_uS5_bac-type"/>
</dbReference>
<evidence type="ECO:0000256" key="2">
    <source>
        <dbReference type="ARBA" id="ARBA00022730"/>
    </source>
</evidence>
<dbReference type="PROSITE" id="PS50881">
    <property type="entry name" value="S5_DSRBD"/>
    <property type="match status" value="1"/>
</dbReference>
<evidence type="ECO:0000256" key="1">
    <source>
        <dbReference type="ARBA" id="ARBA00008945"/>
    </source>
</evidence>
<evidence type="ECO:0000256" key="7">
    <source>
        <dbReference type="HAMAP-Rule" id="MF_01307"/>
    </source>
</evidence>
<dbReference type="EMBL" id="KT007066">
    <property type="protein sequence ID" value="AKQ05236.1"/>
    <property type="molecule type" value="Genomic_DNA"/>
</dbReference>
<keyword evidence="4 7" id="KW-0689">Ribosomal protein</keyword>
<comment type="domain">
    <text evidence="7">The N-terminal domain interacts with the head of the 30S subunit; the C-terminal domain interacts with the body and contacts protein S4. The interaction surface between S4 and S5 is involved in control of translational fidelity.</text>
</comment>
<proteinExistence type="inferred from homology"/>
<dbReference type="InterPro" id="IPR020568">
    <property type="entry name" value="Ribosomal_Su5_D2-typ_SF"/>
</dbReference>
<evidence type="ECO:0000256" key="8">
    <source>
        <dbReference type="RuleBase" id="RU003823"/>
    </source>
</evidence>
<dbReference type="PROSITE" id="PS00585">
    <property type="entry name" value="RIBOSOMAL_S5"/>
    <property type="match status" value="1"/>
</dbReference>
<dbReference type="HAMAP" id="MF_01307_B">
    <property type="entry name" value="Ribosomal_uS5_B"/>
    <property type="match status" value="1"/>
</dbReference>
<evidence type="ECO:0000313" key="11">
    <source>
        <dbReference type="EMBL" id="AKQ05236.1"/>
    </source>
</evidence>
<feature type="domain" description="S5 DRBM" evidence="10">
    <location>
        <begin position="13"/>
        <end position="76"/>
    </location>
</feature>
<gene>
    <name evidence="7 11" type="primary">rpsE</name>
</gene>
<dbReference type="InterPro" id="IPR013810">
    <property type="entry name" value="Ribosomal_uS5_N"/>
</dbReference>
<dbReference type="InterPro" id="IPR005324">
    <property type="entry name" value="Ribosomal_uS5_C"/>
</dbReference>
<keyword evidence="2 7" id="KW-0699">rRNA-binding</keyword>
<dbReference type="InterPro" id="IPR018192">
    <property type="entry name" value="Ribosomal_uS5_N_CS"/>
</dbReference>
<comment type="similarity">
    <text evidence="1 7 8">Belongs to the universal ribosomal protein uS5 family.</text>
</comment>
<evidence type="ECO:0000256" key="4">
    <source>
        <dbReference type="ARBA" id="ARBA00022980"/>
    </source>
</evidence>
<evidence type="ECO:0000256" key="9">
    <source>
        <dbReference type="SAM" id="MobiDB-lite"/>
    </source>
</evidence>
<accession>A0A0H4TB60</accession>
<keyword evidence="5 7" id="KW-0687">Ribonucleoprotein</keyword>
<dbReference type="AlphaFoldDB" id="A0A0H4TB60"/>
<dbReference type="GO" id="GO:0019843">
    <property type="term" value="F:rRNA binding"/>
    <property type="evidence" value="ECO:0007669"/>
    <property type="project" value="UniProtKB-UniRule"/>
</dbReference>
<comment type="function">
    <text evidence="7">With S4 and S12 plays an important role in translational accuracy.</text>
</comment>
<comment type="function">
    <text evidence="7">Located at the back of the 30S subunit body where it stabilizes the conformation of the head with respect to the body.</text>
</comment>
<dbReference type="FunFam" id="3.30.160.20:FF:000001">
    <property type="entry name" value="30S ribosomal protein S5"/>
    <property type="match status" value="1"/>
</dbReference>
<evidence type="ECO:0000259" key="10">
    <source>
        <dbReference type="PROSITE" id="PS50881"/>
    </source>
</evidence>
<dbReference type="FunFam" id="3.30.230.10:FF:000002">
    <property type="entry name" value="30S ribosomal protein S5"/>
    <property type="match status" value="1"/>
</dbReference>
<dbReference type="SUPFAM" id="SSF54211">
    <property type="entry name" value="Ribosomal protein S5 domain 2-like"/>
    <property type="match status" value="1"/>
</dbReference>
<evidence type="ECO:0000256" key="6">
    <source>
        <dbReference type="ARBA" id="ARBA00035255"/>
    </source>
</evidence>
<protein>
    <recommendedName>
        <fullName evidence="6 7">Small ribosomal subunit protein uS5</fullName>
    </recommendedName>
</protein>
<dbReference type="GO" id="GO:0015935">
    <property type="term" value="C:small ribosomal subunit"/>
    <property type="evidence" value="ECO:0007669"/>
    <property type="project" value="InterPro"/>
</dbReference>
<dbReference type="SUPFAM" id="SSF54768">
    <property type="entry name" value="dsRNA-binding domain-like"/>
    <property type="match status" value="1"/>
</dbReference>
<dbReference type="GO" id="GO:0003735">
    <property type="term" value="F:structural constituent of ribosome"/>
    <property type="evidence" value="ECO:0007669"/>
    <property type="project" value="UniProtKB-UniRule"/>
</dbReference>
<dbReference type="NCBIfam" id="TIGR01021">
    <property type="entry name" value="rpsE_bact"/>
    <property type="match status" value="1"/>
</dbReference>
<evidence type="ECO:0000256" key="3">
    <source>
        <dbReference type="ARBA" id="ARBA00022884"/>
    </source>
</evidence>
<feature type="compositionally biased region" description="Low complexity" evidence="9">
    <location>
        <begin position="160"/>
        <end position="172"/>
    </location>
</feature>
<dbReference type="Gene3D" id="3.30.160.20">
    <property type="match status" value="1"/>
</dbReference>
<comment type="subunit">
    <text evidence="7">Part of the 30S ribosomal subunit. Contacts proteins S4 and S8.</text>
</comment>
<keyword evidence="3 7" id="KW-0694">RNA-binding</keyword>
<dbReference type="Pfam" id="PF03719">
    <property type="entry name" value="Ribosomal_S5_C"/>
    <property type="match status" value="1"/>
</dbReference>
<feature type="region of interest" description="Disordered" evidence="9">
    <location>
        <begin position="151"/>
        <end position="172"/>
    </location>
</feature>
<dbReference type="InterPro" id="IPR014721">
    <property type="entry name" value="Ribsml_uS5_D2-typ_fold_subgr"/>
</dbReference>
<dbReference type="Gene3D" id="3.30.230.10">
    <property type="match status" value="1"/>
</dbReference>
<dbReference type="GO" id="GO:0006412">
    <property type="term" value="P:translation"/>
    <property type="evidence" value="ECO:0007669"/>
    <property type="project" value="UniProtKB-UniRule"/>
</dbReference>
<organism evidence="11">
    <name type="scientific">uncultured bacterium Rifle_16ft_4_minimus_28965</name>
    <dbReference type="NCBI Taxonomy" id="1665156"/>
    <lineage>
        <taxon>Bacteria</taxon>
        <taxon>environmental samples</taxon>
    </lineage>
</organism>
<dbReference type="InterPro" id="IPR000851">
    <property type="entry name" value="Ribosomal_uS5"/>
</dbReference>